<name>A0A7S5FQC7_9CAUD</name>
<evidence type="ECO:0000313" key="1">
    <source>
        <dbReference type="EMBL" id="QGH74654.1"/>
    </source>
</evidence>
<reference evidence="1 2" key="1">
    <citation type="submission" date="2019-10" db="EMBL/GenBank/DDBJ databases">
        <title>Isolation and characterisation of a new family of globally distributed lytic roseophage, the Naomivirus.</title>
        <authorList>
            <person name="Rihtman B."/>
            <person name="Puxty R.J."/>
            <person name="Hapeshi A."/>
            <person name="Zhan Y."/>
            <person name="Michinevski S."/>
            <person name="Waterfield N.R."/>
            <person name="Chen F."/>
            <person name="Millard A.D."/>
            <person name="Scanlan D.J."/>
            <person name="Chen Y."/>
        </authorList>
    </citation>
    <scope>NUCLEOTIDE SEQUENCE [LARGE SCALE GENOMIC DNA]</scope>
</reference>
<sequence length="72" mass="8635">MSMVFSEIGWDSVDFKNWEALYKGLLFNIKEDWVYGYYSLYINEEFYGDFTDMNQAKEHARIYAEEHGANED</sequence>
<protein>
    <submittedName>
        <fullName evidence="1">Uncharacterized protein</fullName>
    </submittedName>
</protein>
<accession>A0A7S5FQC7</accession>
<dbReference type="EMBL" id="MN602266">
    <property type="protein sequence ID" value="QGH74654.1"/>
    <property type="molecule type" value="Genomic_DNA"/>
</dbReference>
<keyword evidence="2" id="KW-1185">Reference proteome</keyword>
<proteinExistence type="predicted"/>
<organism evidence="1 2">
    <name type="scientific">Bacteriophage DSS3_VP1</name>
    <dbReference type="NCBI Taxonomy" id="2664196"/>
    <lineage>
        <taxon>Viruses</taxon>
        <taxon>Duplodnaviria</taxon>
        <taxon>Heunggongvirae</taxon>
        <taxon>Uroviricota</taxon>
        <taxon>Caudoviricetes</taxon>
        <taxon>Naomviridae</taxon>
        <taxon>Noahvirus</taxon>
        <taxon>Noahvirus arc</taxon>
    </lineage>
</organism>
<gene>
    <name evidence="1" type="ORF">DSS3VP1_00086</name>
</gene>
<evidence type="ECO:0000313" key="2">
    <source>
        <dbReference type="Proteomes" id="UP000594402"/>
    </source>
</evidence>
<dbReference type="Proteomes" id="UP000594402">
    <property type="component" value="Segment"/>
</dbReference>